<keyword evidence="12" id="KW-1185">Reference proteome</keyword>
<dbReference type="AlphaFoldDB" id="A0A3Q3F751"/>
<comment type="similarity">
    <text evidence="4">Belongs to the CDIP1/LITAF family.</text>
</comment>
<feature type="transmembrane region" description="Helical" evidence="9">
    <location>
        <begin position="83"/>
        <end position="106"/>
    </location>
</feature>
<dbReference type="PANTHER" id="PTHR23292:SF45">
    <property type="entry name" value="LIPOPOLYSACCHARIDE-INDUCED TUMOR NECROSIS FACTOR-ALPHA FACTOR HOMOLOG"/>
    <property type="match status" value="1"/>
</dbReference>
<evidence type="ECO:0000256" key="6">
    <source>
        <dbReference type="ARBA" id="ARBA00022833"/>
    </source>
</evidence>
<reference evidence="11" key="1">
    <citation type="submission" date="2025-08" db="UniProtKB">
        <authorList>
            <consortium name="Ensembl"/>
        </authorList>
    </citation>
    <scope>IDENTIFICATION</scope>
</reference>
<accession>A0A3Q3F751</accession>
<dbReference type="Ensembl" id="ENSKMAT00000009440.1">
    <property type="protein sequence ID" value="ENSKMAP00000009302.1"/>
    <property type="gene ID" value="ENSKMAG00000006979.1"/>
</dbReference>
<dbReference type="PANTHER" id="PTHR23292">
    <property type="entry name" value="LIPOPOLYSACCHARIDE-INDUCED TUMOR NECROSIS FACTOR-ALPHA FACTOR"/>
    <property type="match status" value="1"/>
</dbReference>
<evidence type="ECO:0000256" key="7">
    <source>
        <dbReference type="ARBA" id="ARBA00023136"/>
    </source>
</evidence>
<dbReference type="InterPro" id="IPR006629">
    <property type="entry name" value="LITAF"/>
</dbReference>
<dbReference type="GO" id="GO:0005634">
    <property type="term" value="C:nucleus"/>
    <property type="evidence" value="ECO:0007669"/>
    <property type="project" value="TreeGrafter"/>
</dbReference>
<evidence type="ECO:0000256" key="1">
    <source>
        <dbReference type="ARBA" id="ARBA00004125"/>
    </source>
</evidence>
<dbReference type="PROSITE" id="PS51837">
    <property type="entry name" value="LITAF"/>
    <property type="match status" value="1"/>
</dbReference>
<evidence type="ECO:0000256" key="4">
    <source>
        <dbReference type="ARBA" id="ARBA00005975"/>
    </source>
</evidence>
<comment type="subcellular location">
    <subcellularLocation>
        <location evidence="1">Endosome membrane</location>
        <topology evidence="1">Peripheral membrane protein</topology>
        <orientation evidence="1">Cytoplasmic side</orientation>
    </subcellularLocation>
    <subcellularLocation>
        <location evidence="2">Late endosome membrane</location>
    </subcellularLocation>
    <subcellularLocation>
        <location evidence="3">Lysosome membrane</location>
        <topology evidence="3">Peripheral membrane protein</topology>
        <orientation evidence="3">Cytoplasmic side</orientation>
    </subcellularLocation>
</comment>
<reference evidence="11" key="2">
    <citation type="submission" date="2025-09" db="UniProtKB">
        <authorList>
            <consortium name="Ensembl"/>
        </authorList>
    </citation>
    <scope>IDENTIFICATION</scope>
</reference>
<evidence type="ECO:0000256" key="5">
    <source>
        <dbReference type="ARBA" id="ARBA00022723"/>
    </source>
</evidence>
<dbReference type="STRING" id="37003.ENSKMAP00000009302"/>
<dbReference type="GeneTree" id="ENSGT00940000155366"/>
<evidence type="ECO:0000256" key="3">
    <source>
        <dbReference type="ARBA" id="ARBA00004630"/>
    </source>
</evidence>
<evidence type="ECO:0000259" key="10">
    <source>
        <dbReference type="PROSITE" id="PS51837"/>
    </source>
</evidence>
<dbReference type="SMART" id="SM00714">
    <property type="entry name" value="LITAF"/>
    <property type="match status" value="1"/>
</dbReference>
<dbReference type="Proteomes" id="UP000264800">
    <property type="component" value="Unplaced"/>
</dbReference>
<protein>
    <submittedName>
        <fullName evidence="11">Lipopolysaccharide-induced tumor necrosis factor-alpha factor homolog</fullName>
    </submittedName>
</protein>
<proteinExistence type="inferred from homology"/>
<dbReference type="GO" id="GO:0098560">
    <property type="term" value="C:cytoplasmic side of late endosome membrane"/>
    <property type="evidence" value="ECO:0007669"/>
    <property type="project" value="TreeGrafter"/>
</dbReference>
<evidence type="ECO:0000313" key="12">
    <source>
        <dbReference type="Proteomes" id="UP000264800"/>
    </source>
</evidence>
<sequence>MEPPSYEEASRHPTINNSFTPGHGNFDSSPSTPPPTYRDAVAVVSQPQPVPIVVTSLIDSPGLVRCPHCRHLITTKVAYKPGWAAWCTCTMLALMGLICGFCLIPLMMRRLQDAHHFCPNCGEKVHIYKR</sequence>
<evidence type="ECO:0000313" key="11">
    <source>
        <dbReference type="Ensembl" id="ENSKMAP00000009302.1"/>
    </source>
</evidence>
<feature type="compositionally biased region" description="Polar residues" evidence="8">
    <location>
        <begin position="13"/>
        <end position="30"/>
    </location>
</feature>
<evidence type="ECO:0000256" key="2">
    <source>
        <dbReference type="ARBA" id="ARBA00004414"/>
    </source>
</evidence>
<organism evidence="11 12">
    <name type="scientific">Kryptolebias marmoratus</name>
    <name type="common">Mangrove killifish</name>
    <name type="synonym">Rivulus marmoratus</name>
    <dbReference type="NCBI Taxonomy" id="37003"/>
    <lineage>
        <taxon>Eukaryota</taxon>
        <taxon>Metazoa</taxon>
        <taxon>Chordata</taxon>
        <taxon>Craniata</taxon>
        <taxon>Vertebrata</taxon>
        <taxon>Euteleostomi</taxon>
        <taxon>Actinopterygii</taxon>
        <taxon>Neopterygii</taxon>
        <taxon>Teleostei</taxon>
        <taxon>Neoteleostei</taxon>
        <taxon>Acanthomorphata</taxon>
        <taxon>Ovalentaria</taxon>
        <taxon>Atherinomorphae</taxon>
        <taxon>Cyprinodontiformes</taxon>
        <taxon>Rivulidae</taxon>
        <taxon>Kryptolebias</taxon>
    </lineage>
</organism>
<name>A0A3Q3F751_KRYMA</name>
<keyword evidence="9" id="KW-0812">Transmembrane</keyword>
<keyword evidence="6" id="KW-0862">Zinc</keyword>
<keyword evidence="5" id="KW-0479">Metal-binding</keyword>
<evidence type="ECO:0000256" key="8">
    <source>
        <dbReference type="SAM" id="MobiDB-lite"/>
    </source>
</evidence>
<feature type="domain" description="LITAF" evidence="10">
    <location>
        <begin position="46"/>
        <end position="130"/>
    </location>
</feature>
<keyword evidence="9" id="KW-1133">Transmembrane helix</keyword>
<keyword evidence="7 9" id="KW-0472">Membrane</keyword>
<dbReference type="InterPro" id="IPR037519">
    <property type="entry name" value="LITAF_fam"/>
</dbReference>
<dbReference type="GO" id="GO:0098574">
    <property type="term" value="C:cytoplasmic side of lysosomal membrane"/>
    <property type="evidence" value="ECO:0007669"/>
    <property type="project" value="TreeGrafter"/>
</dbReference>
<dbReference type="OMA" id="CWCVILA"/>
<feature type="region of interest" description="Disordered" evidence="8">
    <location>
        <begin position="1"/>
        <end position="38"/>
    </location>
</feature>
<dbReference type="Pfam" id="PF10601">
    <property type="entry name" value="zf-LITAF-like"/>
    <property type="match status" value="1"/>
</dbReference>
<evidence type="ECO:0000256" key="9">
    <source>
        <dbReference type="SAM" id="Phobius"/>
    </source>
</evidence>
<dbReference type="GO" id="GO:0008270">
    <property type="term" value="F:zinc ion binding"/>
    <property type="evidence" value="ECO:0007669"/>
    <property type="project" value="TreeGrafter"/>
</dbReference>